<evidence type="ECO:0000259" key="1">
    <source>
        <dbReference type="Pfam" id="PF00881"/>
    </source>
</evidence>
<sequence length="243" mass="27982">MKCGREVLKSNWKNLEVDLPDRKKGIKNPPYIKPYPQDTELINLPDIKGFKPINNDFISLLFNRQSRRRYKDKPISLEELSYMLFYTQGVKKVVKDKVTFRTVPSAGATHPLETYIVVFNVKGLEKGIYRYISTEHKLLPIKFENLREEIIEATLGQRFIGESAVVFVWSAIPYRTEWKYKNEAHKTISIDAGHVCQNLYLLAESINCGTCAVAAYDQDLMDKLIEVDGKDEFVVYLAPIGKI</sequence>
<dbReference type="Gene3D" id="3.40.109.10">
    <property type="entry name" value="NADH Oxidase"/>
    <property type="match status" value="1"/>
</dbReference>
<protein>
    <submittedName>
        <fullName evidence="2">SagB-type dehydrogenase domain protein</fullName>
    </submittedName>
</protein>
<keyword evidence="3" id="KW-1185">Reference proteome</keyword>
<dbReference type="KEGG" id="mpz:Marpi_0003"/>
<dbReference type="SUPFAM" id="SSF55469">
    <property type="entry name" value="FMN-dependent nitroreductase-like"/>
    <property type="match status" value="1"/>
</dbReference>
<evidence type="ECO:0000313" key="3">
    <source>
        <dbReference type="Proteomes" id="UP000007161"/>
    </source>
</evidence>
<dbReference type="InterPro" id="IPR000415">
    <property type="entry name" value="Nitroreductase-like"/>
</dbReference>
<evidence type="ECO:0000313" key="2">
    <source>
        <dbReference type="EMBL" id="AEX84463.1"/>
    </source>
</evidence>
<dbReference type="eggNOG" id="COG0778">
    <property type="taxonomic scope" value="Bacteria"/>
</dbReference>
<dbReference type="EMBL" id="CP003257">
    <property type="protein sequence ID" value="AEX84463.1"/>
    <property type="molecule type" value="Genomic_DNA"/>
</dbReference>
<dbReference type="OrthoDB" id="9801593at2"/>
<dbReference type="InterPro" id="IPR020051">
    <property type="entry name" value="SagB-type_dehydrogenase"/>
</dbReference>
<dbReference type="AlphaFoldDB" id="H2J875"/>
<proteinExistence type="predicted"/>
<reference evidence="2 3" key="1">
    <citation type="journal article" date="2012" name="J. Bacteriol.">
        <title>Complete Genome Sequence of the Thermophilic, Piezophilic, Heterotrophic Bacterium Marinitoga piezophila KA3.</title>
        <authorList>
            <person name="Lucas S."/>
            <person name="Han J."/>
            <person name="Lapidus A."/>
            <person name="Cheng J.F."/>
            <person name="Goodwin L.A."/>
            <person name="Pitluck S."/>
            <person name="Peters L."/>
            <person name="Mikhailova N."/>
            <person name="Teshima H."/>
            <person name="Detter J.C."/>
            <person name="Han C."/>
            <person name="Tapia R."/>
            <person name="Land M."/>
            <person name="Hauser L."/>
            <person name="Kyrpides N.C."/>
            <person name="Ivanova N."/>
            <person name="Pagani I."/>
            <person name="Vannier P."/>
            <person name="Oger P."/>
            <person name="Bartlett D.H."/>
            <person name="Noll K.M."/>
            <person name="Woyke T."/>
            <person name="Jebbar M."/>
        </authorList>
    </citation>
    <scope>NUCLEOTIDE SEQUENCE [LARGE SCALE GENOMIC DNA]</scope>
    <source>
        <strain evidence="3">DSM 14283 / JCM 11233 / KA3</strain>
    </source>
</reference>
<dbReference type="CDD" id="cd02142">
    <property type="entry name" value="McbC_SagB-like_oxidoreductase"/>
    <property type="match status" value="1"/>
</dbReference>
<feature type="domain" description="Nitroreductase" evidence="1">
    <location>
        <begin position="63"/>
        <end position="242"/>
    </location>
</feature>
<organism evidence="2 3">
    <name type="scientific">Marinitoga piezophila (strain DSM 14283 / JCM 11233 / KA3)</name>
    <dbReference type="NCBI Taxonomy" id="443254"/>
    <lineage>
        <taxon>Bacteria</taxon>
        <taxon>Thermotogati</taxon>
        <taxon>Thermotogota</taxon>
        <taxon>Thermotogae</taxon>
        <taxon>Petrotogales</taxon>
        <taxon>Petrotogaceae</taxon>
        <taxon>Marinitoga</taxon>
    </lineage>
</organism>
<name>H2J875_MARPK</name>
<gene>
    <name evidence="2" type="ordered locus">Marpi_0003</name>
</gene>
<reference evidence="3" key="2">
    <citation type="submission" date="2012-01" db="EMBL/GenBank/DDBJ databases">
        <title>Complete sequence of chromosome of Marinitoga piezophila KA3.</title>
        <authorList>
            <person name="Lucas S."/>
            <person name="Han J."/>
            <person name="Lapidus A."/>
            <person name="Cheng J.-F."/>
            <person name="Goodwin L."/>
            <person name="Pitluck S."/>
            <person name="Peters L."/>
            <person name="Mikhailova N."/>
            <person name="Teshima H."/>
            <person name="Detter J.C."/>
            <person name="Han C."/>
            <person name="Tapia R."/>
            <person name="Land M."/>
            <person name="Hauser L."/>
            <person name="Kyrpides N."/>
            <person name="Ivanova N."/>
            <person name="Pagani I."/>
            <person name="Jebbar M."/>
            <person name="Vannier P."/>
            <person name="Oger P."/>
            <person name="Cario A."/>
            <person name="Bartlett D."/>
            <person name="Noll K.M."/>
            <person name="Woyke T."/>
        </authorList>
    </citation>
    <scope>NUCLEOTIDE SEQUENCE [LARGE SCALE GENOMIC DNA]</scope>
    <source>
        <strain evidence="3">DSM 14283 / JCM 11233 / KA3</strain>
    </source>
</reference>
<dbReference type="Pfam" id="PF00881">
    <property type="entry name" value="Nitroreductase"/>
    <property type="match status" value="1"/>
</dbReference>
<dbReference type="RefSeq" id="WP_014295535.1">
    <property type="nucleotide sequence ID" value="NC_016751.1"/>
</dbReference>
<dbReference type="GO" id="GO:0016491">
    <property type="term" value="F:oxidoreductase activity"/>
    <property type="evidence" value="ECO:0007669"/>
    <property type="project" value="InterPro"/>
</dbReference>
<dbReference type="InterPro" id="IPR029479">
    <property type="entry name" value="Nitroreductase"/>
</dbReference>
<dbReference type="NCBIfam" id="TIGR03605">
    <property type="entry name" value="antibiot_sagB"/>
    <property type="match status" value="1"/>
</dbReference>
<dbReference type="InterPro" id="IPR052544">
    <property type="entry name" value="Bacteriocin_Proc_Enz"/>
</dbReference>
<dbReference type="Proteomes" id="UP000007161">
    <property type="component" value="Chromosome"/>
</dbReference>
<accession>H2J875</accession>
<dbReference type="PANTHER" id="PTHR43745">
    <property type="entry name" value="NITROREDUCTASE MJ1384-RELATED"/>
    <property type="match status" value="1"/>
</dbReference>
<dbReference type="HOGENOM" id="CLU_059362_3_0_0"/>
<dbReference type="PANTHER" id="PTHR43745:SF2">
    <property type="entry name" value="NITROREDUCTASE MJ1384-RELATED"/>
    <property type="match status" value="1"/>
</dbReference>
<dbReference type="STRING" id="443254.Marpi_0003"/>